<comment type="cofactor">
    <cofactor evidence="2">
        <name>Mg(2+)</name>
        <dbReference type="ChEBI" id="CHEBI:18420"/>
    </cofactor>
</comment>
<dbReference type="SUPFAM" id="SSF55811">
    <property type="entry name" value="Nudix"/>
    <property type="match status" value="1"/>
</dbReference>
<dbReference type="Gene3D" id="3.90.79.10">
    <property type="entry name" value="Nucleoside Triphosphate Pyrophosphohydrolase"/>
    <property type="match status" value="1"/>
</dbReference>
<dbReference type="CDD" id="cd03426">
    <property type="entry name" value="NUDIX_CoAse_Nudt7"/>
    <property type="match status" value="1"/>
</dbReference>
<dbReference type="RefSeq" id="WP_338292491.1">
    <property type="nucleotide sequence ID" value="NZ_AP027272.1"/>
</dbReference>
<dbReference type="AlphaFoldDB" id="A0AA48HXM1"/>
<dbReference type="GO" id="GO:0009132">
    <property type="term" value="P:nucleoside diphosphate metabolic process"/>
    <property type="evidence" value="ECO:0007669"/>
    <property type="project" value="InterPro"/>
</dbReference>
<dbReference type="Proteomes" id="UP001333710">
    <property type="component" value="Chromosome"/>
</dbReference>
<evidence type="ECO:0000256" key="2">
    <source>
        <dbReference type="ARBA" id="ARBA00001946"/>
    </source>
</evidence>
<protein>
    <submittedName>
        <fullName evidence="9">Coenzyme A pyrophosphatase</fullName>
    </submittedName>
</protein>
<comment type="similarity">
    <text evidence="3">Belongs to the Nudix hydrolase family. PCD1 subfamily.</text>
</comment>
<accession>A0AA48HXM1</accession>
<evidence type="ECO:0000256" key="3">
    <source>
        <dbReference type="ARBA" id="ARBA00006506"/>
    </source>
</evidence>
<evidence type="ECO:0000256" key="6">
    <source>
        <dbReference type="ARBA" id="ARBA00022842"/>
    </source>
</evidence>
<evidence type="ECO:0000259" key="8">
    <source>
        <dbReference type="PROSITE" id="PS51462"/>
    </source>
</evidence>
<evidence type="ECO:0000256" key="5">
    <source>
        <dbReference type="ARBA" id="ARBA00022801"/>
    </source>
</evidence>
<dbReference type="GO" id="GO:0010945">
    <property type="term" value="F:coenzyme A diphosphatase activity"/>
    <property type="evidence" value="ECO:0007669"/>
    <property type="project" value="InterPro"/>
</dbReference>
<comment type="cofactor">
    <cofactor evidence="1">
        <name>Mn(2+)</name>
        <dbReference type="ChEBI" id="CHEBI:29035"/>
    </cofactor>
</comment>
<name>A0AA48HXM1_9ALTE</name>
<dbReference type="PROSITE" id="PS01293">
    <property type="entry name" value="NUDIX_COA"/>
    <property type="match status" value="1"/>
</dbReference>
<organism evidence="9 10">
    <name type="scientific">Planctobacterium marinum</name>
    <dbReference type="NCBI Taxonomy" id="1631968"/>
    <lineage>
        <taxon>Bacteria</taxon>
        <taxon>Pseudomonadati</taxon>
        <taxon>Pseudomonadota</taxon>
        <taxon>Gammaproteobacteria</taxon>
        <taxon>Alteromonadales</taxon>
        <taxon>Alteromonadaceae</taxon>
        <taxon>Planctobacterium</taxon>
    </lineage>
</organism>
<dbReference type="InterPro" id="IPR000086">
    <property type="entry name" value="NUDIX_hydrolase_dom"/>
</dbReference>
<keyword evidence="7" id="KW-0464">Manganese</keyword>
<dbReference type="KEGG" id="pmaw:MACH26_19960"/>
<sequence>MNLTQFNQRFYHARNVRPEPDYPLRKKGKAAAVLLPLVKREQLTLLLTRRSDKLKHHAGQVSFPGGRFDESDIHLKETALRETEEEIGLSRDKVEIIGQLPVFRTISRYEVTPFISIVEPEFQLQLNPDEVDNVFEIPLAEAINPANHLTHQVKRHNSTYPVYFIPWQGQMIWGATAAFIKALSRHLL</sequence>
<evidence type="ECO:0000256" key="7">
    <source>
        <dbReference type="ARBA" id="ARBA00023211"/>
    </source>
</evidence>
<keyword evidence="4" id="KW-0479">Metal-binding</keyword>
<dbReference type="PANTHER" id="PTHR12992">
    <property type="entry name" value="NUDIX HYDROLASE"/>
    <property type="match status" value="1"/>
</dbReference>
<evidence type="ECO:0000256" key="4">
    <source>
        <dbReference type="ARBA" id="ARBA00022723"/>
    </source>
</evidence>
<keyword evidence="10" id="KW-1185">Reference proteome</keyword>
<dbReference type="GO" id="GO:0030145">
    <property type="term" value="F:manganese ion binding"/>
    <property type="evidence" value="ECO:0007669"/>
    <property type="project" value="InterPro"/>
</dbReference>
<dbReference type="EMBL" id="AP027272">
    <property type="protein sequence ID" value="BDX06475.1"/>
    <property type="molecule type" value="Genomic_DNA"/>
</dbReference>
<gene>
    <name evidence="9" type="ORF">MACH26_19960</name>
</gene>
<evidence type="ECO:0000256" key="1">
    <source>
        <dbReference type="ARBA" id="ARBA00001936"/>
    </source>
</evidence>
<dbReference type="PROSITE" id="PS51462">
    <property type="entry name" value="NUDIX"/>
    <property type="match status" value="1"/>
</dbReference>
<reference evidence="9" key="1">
    <citation type="submission" date="2023-01" db="EMBL/GenBank/DDBJ databases">
        <title>Complete genome sequence of Planctobacterium marinum strain Dej080120_11.</title>
        <authorList>
            <person name="Ueki S."/>
            <person name="Maruyama F."/>
        </authorList>
    </citation>
    <scope>NUCLEOTIDE SEQUENCE</scope>
    <source>
        <strain evidence="9">Dej080120_11</strain>
    </source>
</reference>
<dbReference type="InterPro" id="IPR015797">
    <property type="entry name" value="NUDIX_hydrolase-like_dom_sf"/>
</dbReference>
<dbReference type="InterPro" id="IPR000059">
    <property type="entry name" value="NUDIX_hydrolase_NudL_CS"/>
</dbReference>
<proteinExistence type="inferred from homology"/>
<evidence type="ECO:0000313" key="10">
    <source>
        <dbReference type="Proteomes" id="UP001333710"/>
    </source>
</evidence>
<keyword evidence="6" id="KW-0460">Magnesium</keyword>
<dbReference type="GO" id="GO:0000287">
    <property type="term" value="F:magnesium ion binding"/>
    <property type="evidence" value="ECO:0007669"/>
    <property type="project" value="InterPro"/>
</dbReference>
<dbReference type="Pfam" id="PF00293">
    <property type="entry name" value="NUDIX"/>
    <property type="match status" value="1"/>
</dbReference>
<evidence type="ECO:0000313" key="9">
    <source>
        <dbReference type="EMBL" id="BDX06475.1"/>
    </source>
</evidence>
<keyword evidence="5" id="KW-0378">Hydrolase</keyword>
<dbReference type="NCBIfam" id="NF007980">
    <property type="entry name" value="PRK10707.1"/>
    <property type="match status" value="1"/>
</dbReference>
<feature type="domain" description="Nudix hydrolase" evidence="8">
    <location>
        <begin position="28"/>
        <end position="166"/>
    </location>
</feature>
<dbReference type="PANTHER" id="PTHR12992:SF11">
    <property type="entry name" value="MITOCHONDRIAL COENZYME A DIPHOSPHATASE NUDT8"/>
    <property type="match status" value="1"/>
</dbReference>
<dbReference type="InterPro" id="IPR045121">
    <property type="entry name" value="CoAse"/>
</dbReference>